<dbReference type="EMBL" id="JARKIE010000182">
    <property type="protein sequence ID" value="KAJ7670301.1"/>
    <property type="molecule type" value="Genomic_DNA"/>
</dbReference>
<protein>
    <submittedName>
        <fullName evidence="1">Uncharacterized protein</fullName>
    </submittedName>
</protein>
<organism evidence="1 2">
    <name type="scientific">Mycena rosella</name>
    <name type="common">Pink bonnet</name>
    <name type="synonym">Agaricus rosellus</name>
    <dbReference type="NCBI Taxonomy" id="1033263"/>
    <lineage>
        <taxon>Eukaryota</taxon>
        <taxon>Fungi</taxon>
        <taxon>Dikarya</taxon>
        <taxon>Basidiomycota</taxon>
        <taxon>Agaricomycotina</taxon>
        <taxon>Agaricomycetes</taxon>
        <taxon>Agaricomycetidae</taxon>
        <taxon>Agaricales</taxon>
        <taxon>Marasmiineae</taxon>
        <taxon>Mycenaceae</taxon>
        <taxon>Mycena</taxon>
    </lineage>
</organism>
<reference evidence="1" key="1">
    <citation type="submission" date="2023-03" db="EMBL/GenBank/DDBJ databases">
        <title>Massive genome expansion in bonnet fungi (Mycena s.s.) driven by repeated elements and novel gene families across ecological guilds.</title>
        <authorList>
            <consortium name="Lawrence Berkeley National Laboratory"/>
            <person name="Harder C.B."/>
            <person name="Miyauchi S."/>
            <person name="Viragh M."/>
            <person name="Kuo A."/>
            <person name="Thoen E."/>
            <person name="Andreopoulos B."/>
            <person name="Lu D."/>
            <person name="Skrede I."/>
            <person name="Drula E."/>
            <person name="Henrissat B."/>
            <person name="Morin E."/>
            <person name="Kohler A."/>
            <person name="Barry K."/>
            <person name="LaButti K."/>
            <person name="Morin E."/>
            <person name="Salamov A."/>
            <person name="Lipzen A."/>
            <person name="Mereny Z."/>
            <person name="Hegedus B."/>
            <person name="Baldrian P."/>
            <person name="Stursova M."/>
            <person name="Weitz H."/>
            <person name="Taylor A."/>
            <person name="Grigoriev I.V."/>
            <person name="Nagy L.G."/>
            <person name="Martin F."/>
            <person name="Kauserud H."/>
        </authorList>
    </citation>
    <scope>NUCLEOTIDE SEQUENCE</scope>
    <source>
        <strain evidence="1">CBHHK067</strain>
    </source>
</reference>
<proteinExistence type="predicted"/>
<sequence length="123" mass="14445">MREKGKIRRTPQVSESETLWRWVLKWSRSGKRTDAERTNTKFQDRTDRVIWHQAAFHARANATSLVPKSVKLGDTLIAKKRMEFEELSSDEEDYVDARKHMAMLRLQEGHREGDKSQDEEATT</sequence>
<keyword evidence="2" id="KW-1185">Reference proteome</keyword>
<evidence type="ECO:0000313" key="1">
    <source>
        <dbReference type="EMBL" id="KAJ7670301.1"/>
    </source>
</evidence>
<dbReference type="AlphaFoldDB" id="A0AAD7CYJ2"/>
<evidence type="ECO:0000313" key="2">
    <source>
        <dbReference type="Proteomes" id="UP001221757"/>
    </source>
</evidence>
<name>A0AAD7CYJ2_MYCRO</name>
<comment type="caution">
    <text evidence="1">The sequence shown here is derived from an EMBL/GenBank/DDBJ whole genome shotgun (WGS) entry which is preliminary data.</text>
</comment>
<dbReference type="Proteomes" id="UP001221757">
    <property type="component" value="Unassembled WGS sequence"/>
</dbReference>
<gene>
    <name evidence="1" type="ORF">B0H17DRAFT_1141892</name>
</gene>
<accession>A0AAD7CYJ2</accession>